<evidence type="ECO:0000313" key="2">
    <source>
        <dbReference type="Proteomes" id="UP000030008"/>
    </source>
</evidence>
<dbReference type="Gene3D" id="1.10.1660.10">
    <property type="match status" value="1"/>
</dbReference>
<reference evidence="1 2" key="1">
    <citation type="submission" date="2014-08" db="EMBL/GenBank/DDBJ databases">
        <title>Clostridium innocuum, an unnegligible vancomycin-resistant pathogen causing extra-intestinal infections.</title>
        <authorList>
            <person name="Feng Y."/>
            <person name="Chiu C.-H."/>
        </authorList>
    </citation>
    <scope>NUCLEOTIDE SEQUENCE [LARGE SCALE GENOMIC DNA]</scope>
    <source>
        <strain evidence="1 2">AN88</strain>
    </source>
</reference>
<gene>
    <name evidence="1" type="ORF">CIAN88_00710</name>
</gene>
<sequence>MNMKEFCRQYAVTKDVIKAFLHAGLLKGFEDDLERDCLCCFAVQRLETCLCLHALGFDIQTIKAYCSLAESEDDTRVLRKEMLQERRDEHLKNAHRIKKTLDCLDAVLQKLKSDTGGGT</sequence>
<organism evidence="1 2">
    <name type="scientific">Clostridium innocuum</name>
    <dbReference type="NCBI Taxonomy" id="1522"/>
    <lineage>
        <taxon>Bacteria</taxon>
        <taxon>Bacillati</taxon>
        <taxon>Bacillota</taxon>
        <taxon>Clostridia</taxon>
        <taxon>Eubacteriales</taxon>
        <taxon>Clostridiaceae</taxon>
        <taxon>Clostridium</taxon>
    </lineage>
</organism>
<dbReference type="InterPro" id="IPR009061">
    <property type="entry name" value="DNA-bd_dom_put_sf"/>
</dbReference>
<dbReference type="AlphaFoldDB" id="A0A099IBP6"/>
<protein>
    <recommendedName>
        <fullName evidence="3">MerR family transcriptional regulator</fullName>
    </recommendedName>
</protein>
<dbReference type="Proteomes" id="UP000030008">
    <property type="component" value="Unassembled WGS sequence"/>
</dbReference>
<proteinExistence type="predicted"/>
<dbReference type="EMBL" id="JQIF01000002">
    <property type="protein sequence ID" value="KGJ54956.1"/>
    <property type="molecule type" value="Genomic_DNA"/>
</dbReference>
<dbReference type="RefSeq" id="WP_044903401.1">
    <property type="nucleotide sequence ID" value="NZ_JQIF01000002.1"/>
</dbReference>
<accession>A0A099IBP6</accession>
<name>A0A099IBP6_CLOIN</name>
<evidence type="ECO:0000313" key="1">
    <source>
        <dbReference type="EMBL" id="KGJ54956.1"/>
    </source>
</evidence>
<comment type="caution">
    <text evidence="1">The sequence shown here is derived from an EMBL/GenBank/DDBJ whole genome shotgun (WGS) entry which is preliminary data.</text>
</comment>
<dbReference type="SUPFAM" id="SSF46955">
    <property type="entry name" value="Putative DNA-binding domain"/>
    <property type="match status" value="1"/>
</dbReference>
<evidence type="ECO:0008006" key="3">
    <source>
        <dbReference type="Google" id="ProtNLM"/>
    </source>
</evidence>